<comment type="caution">
    <text evidence="2">The sequence shown here is derived from an EMBL/GenBank/DDBJ whole genome shotgun (WGS) entry which is preliminary data.</text>
</comment>
<proteinExistence type="predicted"/>
<dbReference type="AlphaFoldDB" id="A0A4R3W0Y7"/>
<protein>
    <submittedName>
        <fullName evidence="2">Uncharacterized protein</fullName>
    </submittedName>
</protein>
<feature type="region of interest" description="Disordered" evidence="1">
    <location>
        <begin position="1"/>
        <end position="27"/>
    </location>
</feature>
<evidence type="ECO:0000256" key="1">
    <source>
        <dbReference type="SAM" id="MobiDB-lite"/>
    </source>
</evidence>
<sequence>MYNSVIPDIDSSDDAGNDGSSNSKKVNGSISLFDIGERLAAGKGV</sequence>
<dbReference type="Proteomes" id="UP000295197">
    <property type="component" value="Unassembled WGS sequence"/>
</dbReference>
<keyword evidence="3" id="KW-1185">Reference proteome</keyword>
<evidence type="ECO:0000313" key="2">
    <source>
        <dbReference type="EMBL" id="TCV17131.1"/>
    </source>
</evidence>
<reference evidence="2 3" key="1">
    <citation type="submission" date="2019-03" db="EMBL/GenBank/DDBJ databases">
        <title>Genomic Encyclopedia of Type Strains, Phase IV (KMG-IV): sequencing the most valuable type-strain genomes for metagenomic binning, comparative biology and taxonomic classification.</title>
        <authorList>
            <person name="Goeker M."/>
        </authorList>
    </citation>
    <scope>NUCLEOTIDE SEQUENCE [LARGE SCALE GENOMIC DNA]</scope>
    <source>
        <strain evidence="2 3">DSM 22362</strain>
    </source>
</reference>
<accession>A0A4R3W0Y7</accession>
<evidence type="ECO:0000313" key="3">
    <source>
        <dbReference type="Proteomes" id="UP000295197"/>
    </source>
</evidence>
<name>A0A4R3W0Y7_9SPHI</name>
<organism evidence="2 3">
    <name type="scientific">Sphingobacterium alimentarium</name>
    <dbReference type="NCBI Taxonomy" id="797292"/>
    <lineage>
        <taxon>Bacteria</taxon>
        <taxon>Pseudomonadati</taxon>
        <taxon>Bacteroidota</taxon>
        <taxon>Sphingobacteriia</taxon>
        <taxon>Sphingobacteriales</taxon>
        <taxon>Sphingobacteriaceae</taxon>
        <taxon>Sphingobacterium</taxon>
    </lineage>
</organism>
<dbReference type="EMBL" id="SMBZ01000011">
    <property type="protein sequence ID" value="TCV17131.1"/>
    <property type="molecule type" value="Genomic_DNA"/>
</dbReference>
<gene>
    <name evidence="2" type="ORF">EDC17_101148</name>
</gene>
<dbReference type="RefSeq" id="WP_165894372.1">
    <property type="nucleotide sequence ID" value="NZ_SMBZ01000011.1"/>
</dbReference>